<proteinExistence type="predicted"/>
<gene>
    <name evidence="1" type="ORF">Patl1_21162</name>
</gene>
<dbReference type="Proteomes" id="UP001164250">
    <property type="component" value="Chromosome 4"/>
</dbReference>
<keyword evidence="2" id="KW-1185">Reference proteome</keyword>
<protein>
    <submittedName>
        <fullName evidence="1">Uncharacterized protein</fullName>
    </submittedName>
</protein>
<evidence type="ECO:0000313" key="2">
    <source>
        <dbReference type="Proteomes" id="UP001164250"/>
    </source>
</evidence>
<accession>A0ACC1BJE4</accession>
<evidence type="ECO:0000313" key="1">
    <source>
        <dbReference type="EMBL" id="KAJ0099055.1"/>
    </source>
</evidence>
<name>A0ACC1BJE4_9ROSI</name>
<dbReference type="EMBL" id="CM047900">
    <property type="protein sequence ID" value="KAJ0099055.1"/>
    <property type="molecule type" value="Genomic_DNA"/>
</dbReference>
<sequence>MVEVVVHIDILIANPPGVPTLGIMIMADMTSMQMTKREIIRGYPHVLVGSQELVLILIIQDKKVILVGLKTI</sequence>
<reference evidence="2" key="1">
    <citation type="journal article" date="2023" name="G3 (Bethesda)">
        <title>Genome assembly and association tests identify interacting loci associated with vigor, precocity, and sex in interspecific pistachio rootstocks.</title>
        <authorList>
            <person name="Palmer W."/>
            <person name="Jacygrad E."/>
            <person name="Sagayaradj S."/>
            <person name="Cavanaugh K."/>
            <person name="Han R."/>
            <person name="Bertier L."/>
            <person name="Beede B."/>
            <person name="Kafkas S."/>
            <person name="Golino D."/>
            <person name="Preece J."/>
            <person name="Michelmore R."/>
        </authorList>
    </citation>
    <scope>NUCLEOTIDE SEQUENCE [LARGE SCALE GENOMIC DNA]</scope>
</reference>
<comment type="caution">
    <text evidence="1">The sequence shown here is derived from an EMBL/GenBank/DDBJ whole genome shotgun (WGS) entry which is preliminary data.</text>
</comment>
<organism evidence="1 2">
    <name type="scientific">Pistacia atlantica</name>
    <dbReference type="NCBI Taxonomy" id="434234"/>
    <lineage>
        <taxon>Eukaryota</taxon>
        <taxon>Viridiplantae</taxon>
        <taxon>Streptophyta</taxon>
        <taxon>Embryophyta</taxon>
        <taxon>Tracheophyta</taxon>
        <taxon>Spermatophyta</taxon>
        <taxon>Magnoliopsida</taxon>
        <taxon>eudicotyledons</taxon>
        <taxon>Gunneridae</taxon>
        <taxon>Pentapetalae</taxon>
        <taxon>rosids</taxon>
        <taxon>malvids</taxon>
        <taxon>Sapindales</taxon>
        <taxon>Anacardiaceae</taxon>
        <taxon>Pistacia</taxon>
    </lineage>
</organism>